<dbReference type="Proteomes" id="UP000712281">
    <property type="component" value="Unassembled WGS sequence"/>
</dbReference>
<dbReference type="AlphaFoldDB" id="A0A3N6RUX3"/>
<proteinExistence type="predicted"/>
<name>A0A3N6RUX3_BRACR</name>
<sequence length="76" mass="8576">MTPAARHDSPKLKLQWIGRNRHWAPTPTKHSDPIPERIKGKARGSQGHGSHHRTIISPRIELHPQRGPSIKLDSIT</sequence>
<feature type="region of interest" description="Disordered" evidence="1">
    <location>
        <begin position="17"/>
        <end position="76"/>
    </location>
</feature>
<evidence type="ECO:0000313" key="2">
    <source>
        <dbReference type="EMBL" id="KAF2556458.1"/>
    </source>
</evidence>
<organism evidence="2 3">
    <name type="scientific">Brassica cretica</name>
    <name type="common">Mustard</name>
    <dbReference type="NCBI Taxonomy" id="69181"/>
    <lineage>
        <taxon>Eukaryota</taxon>
        <taxon>Viridiplantae</taxon>
        <taxon>Streptophyta</taxon>
        <taxon>Embryophyta</taxon>
        <taxon>Tracheophyta</taxon>
        <taxon>Spermatophyta</taxon>
        <taxon>Magnoliopsida</taxon>
        <taxon>eudicotyledons</taxon>
        <taxon>Gunneridae</taxon>
        <taxon>Pentapetalae</taxon>
        <taxon>rosids</taxon>
        <taxon>malvids</taxon>
        <taxon>Brassicales</taxon>
        <taxon>Brassicaceae</taxon>
        <taxon>Brassiceae</taxon>
        <taxon>Brassica</taxon>
    </lineage>
</organism>
<evidence type="ECO:0000313" key="3">
    <source>
        <dbReference type="Proteomes" id="UP000712281"/>
    </source>
</evidence>
<reference evidence="2" key="1">
    <citation type="submission" date="2019-12" db="EMBL/GenBank/DDBJ databases">
        <title>Genome sequencing and annotation of Brassica cretica.</title>
        <authorList>
            <person name="Studholme D.J."/>
            <person name="Sarris P.F."/>
        </authorList>
    </citation>
    <scope>NUCLEOTIDE SEQUENCE</scope>
    <source>
        <strain evidence="2">PFS-001/15</strain>
        <tissue evidence="2">Leaf</tissue>
    </source>
</reference>
<comment type="caution">
    <text evidence="2">The sequence shown here is derived from an EMBL/GenBank/DDBJ whole genome shotgun (WGS) entry which is preliminary data.</text>
</comment>
<evidence type="ECO:0000256" key="1">
    <source>
        <dbReference type="SAM" id="MobiDB-lite"/>
    </source>
</evidence>
<accession>A0A3N6RUX3</accession>
<feature type="compositionally biased region" description="Basic and acidic residues" evidence="1">
    <location>
        <begin position="29"/>
        <end position="39"/>
    </location>
</feature>
<gene>
    <name evidence="2" type="ORF">F2Q68_00017202</name>
</gene>
<dbReference type="EMBL" id="QGKW02001940">
    <property type="protein sequence ID" value="KAF2556458.1"/>
    <property type="molecule type" value="Genomic_DNA"/>
</dbReference>
<protein>
    <submittedName>
        <fullName evidence="2">Uncharacterized protein</fullName>
    </submittedName>
</protein>